<dbReference type="Pfam" id="PF08125">
    <property type="entry name" value="Mannitol_dh_C"/>
    <property type="match status" value="1"/>
</dbReference>
<dbReference type="GO" id="GO:0008866">
    <property type="term" value="F:fructuronate reductase activity"/>
    <property type="evidence" value="ECO:0007669"/>
    <property type="project" value="TreeGrafter"/>
</dbReference>
<dbReference type="InterPro" id="IPR036291">
    <property type="entry name" value="NAD(P)-bd_dom_sf"/>
</dbReference>
<feature type="domain" description="Mannitol dehydrogenase C-terminal" evidence="3">
    <location>
        <begin position="273"/>
        <end position="459"/>
    </location>
</feature>
<evidence type="ECO:0000259" key="3">
    <source>
        <dbReference type="Pfam" id="PF08125"/>
    </source>
</evidence>
<dbReference type="AlphaFoldDB" id="A0A1X7M4W7"/>
<dbReference type="InterPro" id="IPR000669">
    <property type="entry name" value="Mannitol_DH"/>
</dbReference>
<evidence type="ECO:0000256" key="1">
    <source>
        <dbReference type="ARBA" id="ARBA00023002"/>
    </source>
</evidence>
<dbReference type="InterPro" id="IPR050988">
    <property type="entry name" value="Mannitol_DH/Oxidoreductase"/>
</dbReference>
<dbReference type="STRING" id="1515439.SAMN06265784_116141"/>
<gene>
    <name evidence="4" type="ORF">SAMN06265784_116141</name>
</gene>
<dbReference type="InterPro" id="IPR013328">
    <property type="entry name" value="6PGD_dom2"/>
</dbReference>
<evidence type="ECO:0000313" key="4">
    <source>
        <dbReference type="EMBL" id="SMG60522.1"/>
    </source>
</evidence>
<dbReference type="PANTHER" id="PTHR43362">
    <property type="entry name" value="MANNITOL DEHYDROGENASE DSF1-RELATED"/>
    <property type="match status" value="1"/>
</dbReference>
<name>A0A1X7M4W7_9BURK</name>
<dbReference type="PANTHER" id="PTHR43362:SF7">
    <property type="entry name" value="D-MANNONATE OXIDOREDUCTASE"/>
    <property type="match status" value="1"/>
</dbReference>
<evidence type="ECO:0000259" key="2">
    <source>
        <dbReference type="Pfam" id="PF01232"/>
    </source>
</evidence>
<feature type="domain" description="Mannitol dehydrogenase N-terminal" evidence="2">
    <location>
        <begin position="14"/>
        <end position="263"/>
    </location>
</feature>
<proteinExistence type="predicted"/>
<keyword evidence="5" id="KW-1185">Reference proteome</keyword>
<accession>A0A1X7M4W7</accession>
<dbReference type="InterPro" id="IPR013131">
    <property type="entry name" value="Mannitol_DH_N"/>
</dbReference>
<dbReference type="Gene3D" id="3.40.50.720">
    <property type="entry name" value="NAD(P)-binding Rossmann-like Domain"/>
    <property type="match status" value="1"/>
</dbReference>
<dbReference type="GO" id="GO:0042840">
    <property type="term" value="P:D-glucuronate catabolic process"/>
    <property type="evidence" value="ECO:0007669"/>
    <property type="project" value="TreeGrafter"/>
</dbReference>
<dbReference type="EMBL" id="FXAT01000016">
    <property type="protein sequence ID" value="SMG60522.1"/>
    <property type="molecule type" value="Genomic_DNA"/>
</dbReference>
<organism evidence="4 5">
    <name type="scientific">Paraburkholderia susongensis</name>
    <dbReference type="NCBI Taxonomy" id="1515439"/>
    <lineage>
        <taxon>Bacteria</taxon>
        <taxon>Pseudomonadati</taxon>
        <taxon>Pseudomonadota</taxon>
        <taxon>Betaproteobacteria</taxon>
        <taxon>Burkholderiales</taxon>
        <taxon>Burkholderiaceae</taxon>
        <taxon>Paraburkholderia</taxon>
    </lineage>
</organism>
<dbReference type="PRINTS" id="PR00084">
    <property type="entry name" value="MTLDHDRGNASE"/>
</dbReference>
<evidence type="ECO:0000313" key="5">
    <source>
        <dbReference type="Proteomes" id="UP000193228"/>
    </source>
</evidence>
<dbReference type="SUPFAM" id="SSF48179">
    <property type="entry name" value="6-phosphogluconate dehydrogenase C-terminal domain-like"/>
    <property type="match status" value="1"/>
</dbReference>
<dbReference type="Proteomes" id="UP000193228">
    <property type="component" value="Unassembled WGS sequence"/>
</dbReference>
<sequence>MSSPTHSANTGRIILHIGTGSFHRAHQAWYLHRLRESGNEHALDWSIAAGNIRSDMNPTHEALAAQNGMYTLETVTPDGVRAYEHIRSIQHVLPWSPDHAPLIECGASRTCRIISFTVTESGYYLDSRDRLDVSHPDIAADLDGARTTIYGVLAAILDARRRADGGPVTLQCCDNLRHNGEKFRAGFAEFLERRNLAELKRWVDEHTTTPSAMVDRITPRPTPDIRPHVLAATGFDDRCPVMGESFAQWVIEDDFIAGRPAWESAGAELVDSVLPYEEAKIRILNATHSCIAWAGTLAGFEYIHEGTGDAEIARFAGDYITQDVIPSLLPSPVDLPRYRDVVLERFGNPDIRDTNERVAADGFTKLSGFIVPTLRDCFARGASPSATALLPALFLAFLARWADGTLRIPYRDSLLDHQEIRAMLASEDPVAVFCADRRVWGELASDSRLVEAVRTASHSVNLWLAARHGVHNRK</sequence>
<dbReference type="OrthoDB" id="271711at2"/>
<dbReference type="Pfam" id="PF01232">
    <property type="entry name" value="Mannitol_dh"/>
    <property type="match status" value="1"/>
</dbReference>
<dbReference type="InterPro" id="IPR013118">
    <property type="entry name" value="Mannitol_DH_C"/>
</dbReference>
<dbReference type="NCBIfam" id="NF043014">
    <property type="entry name" value="DArabDhDalD"/>
    <property type="match status" value="1"/>
</dbReference>
<dbReference type="Gene3D" id="1.10.1040.10">
    <property type="entry name" value="N-(1-d-carboxylethyl)-l-norvaline Dehydrogenase, domain 2"/>
    <property type="match status" value="1"/>
</dbReference>
<dbReference type="InterPro" id="IPR008927">
    <property type="entry name" value="6-PGluconate_DH-like_C_sf"/>
</dbReference>
<dbReference type="RefSeq" id="WP_085489381.1">
    <property type="nucleotide sequence ID" value="NZ_FXAT01000016.1"/>
</dbReference>
<dbReference type="InterPro" id="IPR050025">
    <property type="entry name" value="DalD"/>
</dbReference>
<keyword evidence="1" id="KW-0560">Oxidoreductase</keyword>
<reference evidence="5" key="1">
    <citation type="submission" date="2017-04" db="EMBL/GenBank/DDBJ databases">
        <authorList>
            <person name="Varghese N."/>
            <person name="Submissions S."/>
        </authorList>
    </citation>
    <scope>NUCLEOTIDE SEQUENCE [LARGE SCALE GENOMIC DNA]</scope>
    <source>
        <strain evidence="5">LMG 29540</strain>
    </source>
</reference>
<protein>
    <submittedName>
        <fullName evidence="4">D-arabinitol 4-dehydrogenase</fullName>
    </submittedName>
</protein>
<dbReference type="SUPFAM" id="SSF51735">
    <property type="entry name" value="NAD(P)-binding Rossmann-fold domains"/>
    <property type="match status" value="1"/>
</dbReference>